<protein>
    <submittedName>
        <fullName evidence="1">Uncharacterized protein</fullName>
    </submittedName>
</protein>
<organism evidence="1 2">
    <name type="scientific">Thermotoga petrophila</name>
    <dbReference type="NCBI Taxonomy" id="93929"/>
    <lineage>
        <taxon>Bacteria</taxon>
        <taxon>Thermotogati</taxon>
        <taxon>Thermotogota</taxon>
        <taxon>Thermotogae</taxon>
        <taxon>Thermotogales</taxon>
        <taxon>Thermotogaceae</taxon>
        <taxon>Thermotoga</taxon>
    </lineage>
</organism>
<gene>
    <name evidence="1" type="ORF">XD57_0290</name>
</gene>
<evidence type="ECO:0000313" key="1">
    <source>
        <dbReference type="EMBL" id="KUK23601.1"/>
    </source>
</evidence>
<evidence type="ECO:0000313" key="2">
    <source>
        <dbReference type="Proteomes" id="UP000058636"/>
    </source>
</evidence>
<accession>A0A117L389</accession>
<comment type="caution">
    <text evidence="1">The sequence shown here is derived from an EMBL/GenBank/DDBJ whole genome shotgun (WGS) entry which is preliminary data.</text>
</comment>
<proteinExistence type="predicted"/>
<name>A0A117L389_9THEM</name>
<dbReference type="Proteomes" id="UP000058636">
    <property type="component" value="Unassembled WGS sequence"/>
</dbReference>
<reference evidence="1 2" key="1">
    <citation type="journal article" date="2015" name="MBio">
        <title>Genome-Resolved Metagenomic Analysis Reveals Roles for Candidate Phyla and Other Microbial Community Members in Biogeochemical Transformations in Oil Reservoirs.</title>
        <authorList>
            <person name="Hu P."/>
            <person name="Tom L."/>
            <person name="Singh A."/>
            <person name="Thomas B.C."/>
            <person name="Baker B.J."/>
            <person name="Piceno Y.M."/>
            <person name="Andersen G.L."/>
            <person name="Banfield J.F."/>
        </authorList>
    </citation>
    <scope>NUCLEOTIDE SEQUENCE [LARGE SCALE GENOMIC DNA]</scope>
    <source>
        <strain evidence="1">46_26</strain>
    </source>
</reference>
<sequence length="75" mass="8347">MLSIYTFLIYCLYESSDKLYGILRADFMADVASYALLVVDSLRGDIYGRGGASFLAEPTLHALSGVDLWILHKEP</sequence>
<dbReference type="AlphaFoldDB" id="A0A117L389"/>
<dbReference type="EMBL" id="LGFG01000013">
    <property type="protein sequence ID" value="KUK23601.1"/>
    <property type="molecule type" value="Genomic_DNA"/>
</dbReference>